<feature type="domain" description="Peptidase C39-like" evidence="1">
    <location>
        <begin position="197"/>
        <end position="347"/>
    </location>
</feature>
<evidence type="ECO:0000259" key="1">
    <source>
        <dbReference type="Pfam" id="PF13529"/>
    </source>
</evidence>
<dbReference type="Gene3D" id="3.90.70.10">
    <property type="entry name" value="Cysteine proteinases"/>
    <property type="match status" value="1"/>
</dbReference>
<proteinExistence type="predicted"/>
<sequence>MNDPFEPRAVLHRWSEACHFSDATFGGTAWSDGALRLEDPEGQEAFVDQHGHATLDWDYATCSTGWRELPFPAQELIPSWTALTPAGTRLMVGLRVRDAQGDTSPWYVMAHWTSGDDVVHRTTVPGQADPFGTVDVDVFVASPGRPALAYELEVRLARAQGASEGPAVRTLCLAASSTPADHRRAVSGPAGAWGKVLDVPLRSQEVHTGHSPQWDGGGEAWSAPTCTAMLVEYFGYGPTDDETAWIDPADTAPQVDFTARAVYDYAYKGCGNWAFNAAYPARYGLRGLVTRLRSLGELERFICAGIPIATAQSFRIGELAGAGYSPAGSIKIVCGFTDDGDVVVNDPLSATDEDVRRTYPRGEFERVWLSASGGGGVVYFLYPPDLPLPAHVPGLDPNW</sequence>
<dbReference type="Pfam" id="PF13529">
    <property type="entry name" value="Peptidase_C39_2"/>
    <property type="match status" value="1"/>
</dbReference>
<evidence type="ECO:0000313" key="3">
    <source>
        <dbReference type="Proteomes" id="UP001614391"/>
    </source>
</evidence>
<dbReference type="Proteomes" id="UP001614391">
    <property type="component" value="Unassembled WGS sequence"/>
</dbReference>
<dbReference type="RefSeq" id="WP_399617887.1">
    <property type="nucleotide sequence ID" value="NZ_JBITYT010000010.1"/>
</dbReference>
<comment type="caution">
    <text evidence="2">The sequence shown here is derived from an EMBL/GenBank/DDBJ whole genome shotgun (WGS) entry which is preliminary data.</text>
</comment>
<keyword evidence="3" id="KW-1185">Reference proteome</keyword>
<organism evidence="2 3">
    <name type="scientific">Streptomyces bikiniensis</name>
    <dbReference type="NCBI Taxonomy" id="1896"/>
    <lineage>
        <taxon>Bacteria</taxon>
        <taxon>Bacillati</taxon>
        <taxon>Actinomycetota</taxon>
        <taxon>Actinomycetes</taxon>
        <taxon>Kitasatosporales</taxon>
        <taxon>Streptomycetaceae</taxon>
        <taxon>Streptomyces</taxon>
    </lineage>
</organism>
<accession>A0ABW8CXF5</accession>
<gene>
    <name evidence="2" type="ORF">ACIGW0_23215</name>
</gene>
<name>A0ABW8CXF5_STRBI</name>
<evidence type="ECO:0000313" key="2">
    <source>
        <dbReference type="EMBL" id="MFI9122274.1"/>
    </source>
</evidence>
<reference evidence="2 3" key="1">
    <citation type="submission" date="2024-10" db="EMBL/GenBank/DDBJ databases">
        <title>The Natural Products Discovery Center: Release of the First 8490 Sequenced Strains for Exploring Actinobacteria Biosynthetic Diversity.</title>
        <authorList>
            <person name="Kalkreuter E."/>
            <person name="Kautsar S.A."/>
            <person name="Yang D."/>
            <person name="Bader C.D."/>
            <person name="Teijaro C.N."/>
            <person name="Fluegel L."/>
            <person name="Davis C.M."/>
            <person name="Simpson J.R."/>
            <person name="Lauterbach L."/>
            <person name="Steele A.D."/>
            <person name="Gui C."/>
            <person name="Meng S."/>
            <person name="Li G."/>
            <person name="Viehrig K."/>
            <person name="Ye F."/>
            <person name="Su P."/>
            <person name="Kiefer A.F."/>
            <person name="Nichols A."/>
            <person name="Cepeda A.J."/>
            <person name="Yan W."/>
            <person name="Fan B."/>
            <person name="Jiang Y."/>
            <person name="Adhikari A."/>
            <person name="Zheng C.-J."/>
            <person name="Schuster L."/>
            <person name="Cowan T.M."/>
            <person name="Smanski M.J."/>
            <person name="Chevrette M.G."/>
            <person name="De Carvalho L.P.S."/>
            <person name="Shen B."/>
        </authorList>
    </citation>
    <scope>NUCLEOTIDE SEQUENCE [LARGE SCALE GENOMIC DNA]</scope>
    <source>
        <strain evidence="2 3">NPDC053346</strain>
    </source>
</reference>
<dbReference type="InterPro" id="IPR039564">
    <property type="entry name" value="Peptidase_C39-like"/>
</dbReference>
<protein>
    <submittedName>
        <fullName evidence="2">C39 family peptidase</fullName>
    </submittedName>
</protein>
<dbReference type="EMBL" id="JBITYT010000010">
    <property type="protein sequence ID" value="MFI9122274.1"/>
    <property type="molecule type" value="Genomic_DNA"/>
</dbReference>